<dbReference type="Proteomes" id="UP000004018">
    <property type="component" value="Unassembled WGS sequence"/>
</dbReference>
<reference evidence="2 4" key="3">
    <citation type="submission" date="2011-04" db="EMBL/GenBank/DDBJ databases">
        <authorList>
            <person name="Harkins D.M."/>
            <person name="Madupu R."/>
            <person name="Durkin A.S."/>
            <person name="Torralba M."/>
            <person name="Methe B."/>
            <person name="Sutton G.G."/>
            <person name="Nelson K.E."/>
        </authorList>
    </citation>
    <scope>NUCLEOTIDE SEQUENCE [LARGE SCALE GENOMIC DNA]</scope>
    <source>
        <strain evidence="2 4">UPII 199-6</strain>
    </source>
</reference>
<dbReference type="EMBL" id="AFIJ01000029">
    <property type="protein sequence ID" value="EGL40252.1"/>
    <property type="molecule type" value="Genomic_DNA"/>
</dbReference>
<comment type="caution">
    <text evidence="1">The sequence shown here is derived from an EMBL/GenBank/DDBJ whole genome shotgun (WGS) entry which is preliminary data.</text>
</comment>
<proteinExistence type="predicted"/>
<protein>
    <submittedName>
        <fullName evidence="1">Uncharacterized protein</fullName>
    </submittedName>
</protein>
<dbReference type="AlphaFoldDB" id="D3LWM8"/>
<evidence type="ECO:0000313" key="2">
    <source>
        <dbReference type="EMBL" id="EGL40252.1"/>
    </source>
</evidence>
<name>D3LWM8_9FIRM</name>
<reference evidence="3" key="1">
    <citation type="submission" date="2009-12" db="EMBL/GenBank/DDBJ databases">
        <title>Sequence of Clostridiales genomosp. BVAB3 str. UPII9-5.</title>
        <authorList>
            <person name="Madupu R."/>
            <person name="Durkin A.S."/>
            <person name="Torralba M."/>
            <person name="Methe B."/>
            <person name="Sutton G.G."/>
            <person name="Strausberg R.L."/>
            <person name="Nelson K.E."/>
        </authorList>
    </citation>
    <scope>NUCLEOTIDE SEQUENCE [LARGE SCALE GENOMIC DNA]</scope>
    <source>
        <strain evidence="3">28L</strain>
    </source>
</reference>
<dbReference type="Proteomes" id="UP000003242">
    <property type="component" value="Unassembled WGS sequence"/>
</dbReference>
<dbReference type="STRING" id="699218.HMPREF0889_0685"/>
<keyword evidence="4" id="KW-1185">Reference proteome</keyword>
<evidence type="ECO:0000313" key="4">
    <source>
        <dbReference type="Proteomes" id="UP000004018"/>
    </source>
</evidence>
<sequence>MCHVLKITIITDNKTIRNSRFQRMPQCGGPAVLTGKAGVV</sequence>
<evidence type="ECO:0000313" key="1">
    <source>
        <dbReference type="EMBL" id="EFD93265.1"/>
    </source>
</evidence>
<evidence type="ECO:0000313" key="3">
    <source>
        <dbReference type="Proteomes" id="UP000003242"/>
    </source>
</evidence>
<gene>
    <name evidence="1" type="ORF">HMPREF0889_0685</name>
    <name evidence="2" type="ORF">HMPREF1039_0732</name>
</gene>
<dbReference type="EMBL" id="ADGP01000033">
    <property type="protein sequence ID" value="EFD93265.1"/>
    <property type="molecule type" value="Genomic_DNA"/>
</dbReference>
<organism evidence="1 3">
    <name type="scientific">Megasphaera lornae</name>
    <dbReference type="NCBI Taxonomy" id="1000568"/>
    <lineage>
        <taxon>Bacteria</taxon>
        <taxon>Bacillati</taxon>
        <taxon>Bacillota</taxon>
        <taxon>Negativicutes</taxon>
        <taxon>Veillonellales</taxon>
        <taxon>Veillonellaceae</taxon>
        <taxon>Megasphaera</taxon>
    </lineage>
</organism>
<accession>D3LWM8</accession>
<reference evidence="1" key="2">
    <citation type="submission" date="2009-12" db="EMBL/GenBank/DDBJ databases">
        <authorList>
            <person name="Madupu R."/>
            <person name="Durkin A.S."/>
            <person name="Torralba M."/>
            <person name="Methe B."/>
            <person name="Sutton G.G."/>
            <person name="Strausberg R.L."/>
            <person name="Nelson K.E."/>
        </authorList>
    </citation>
    <scope>NUCLEOTIDE SEQUENCE</scope>
    <source>
        <strain evidence="1">28L</strain>
    </source>
</reference>